<sequence length="285" mass="32999">MFEVSIQILIPMFFPFLPVIVTEEETDINGATAEILVIMEKNFSDEFPSSSRRQSHICELFKKVNTIFQISGIQLNISLKGLKMIKKLQDQPFLEDHVVKLPNRNFLNATCVYEFNDFSMNQNWHSEYDAIILLTRTSLIHEGNEMAGFAFTSGLCKSWKNTAVAKPTPRTIAHEIGHMLGVDHDSFYYDNKKMPFYYECSPDERYIMGHYFDNLPELNLRFSPCSVDVFRSNLEQRESYDCLWIKNVKDDTARCIPAKITCTMQTLQDPRSGCTDIESIIKQIR</sequence>
<accession>A0A224X3S6</accession>
<feature type="binding site" evidence="7">
    <location>
        <position position="178"/>
    </location>
    <ligand>
        <name>Zn(2+)</name>
        <dbReference type="ChEBI" id="CHEBI:29105"/>
        <note>catalytic</note>
    </ligand>
</feature>
<name>A0A224X3S6_9SCOR</name>
<keyword evidence="2" id="KW-0645">Protease</keyword>
<evidence type="ECO:0000256" key="5">
    <source>
        <dbReference type="ARBA" id="ARBA00022833"/>
    </source>
</evidence>
<dbReference type="Pfam" id="PF13688">
    <property type="entry name" value="Reprolysin_5"/>
    <property type="match status" value="1"/>
</dbReference>
<reference evidence="9" key="1">
    <citation type="submission" date="2016-10" db="EMBL/GenBank/DDBJ databases">
        <title>Venom proteomic and venom gland transcriptomic analyses of the scorpion Megacormus gertschi Diaz-Najera, 1966 (Scorpiones: Euscorpiidae: Megacorminae).</title>
        <authorList>
            <person name="Santibanez-Lopez C.E."/>
            <person name="Cid-Uribe J.I."/>
            <person name="Zamudio F.Z."/>
            <person name="Batista C.V."/>
            <person name="Ortiz E."/>
            <person name="Possani L.D."/>
        </authorList>
    </citation>
    <scope>NUCLEOTIDE SEQUENCE</scope>
    <source>
        <tissue evidence="9">Venom gland</tissue>
    </source>
</reference>
<feature type="active site" evidence="7">
    <location>
        <position position="175"/>
    </location>
</feature>
<dbReference type="EMBL" id="GFBG01000060">
    <property type="protein sequence ID" value="JAW07107.1"/>
    <property type="molecule type" value="Transcribed_RNA"/>
</dbReference>
<dbReference type="SUPFAM" id="SSF55486">
    <property type="entry name" value="Metalloproteases ('zincins'), catalytic domain"/>
    <property type="match status" value="1"/>
</dbReference>
<comment type="similarity">
    <text evidence="1">Belongs to the venom metalloproteinase (M12B) family.</text>
</comment>
<keyword evidence="6" id="KW-0482">Metalloprotease</keyword>
<dbReference type="InterPro" id="IPR024079">
    <property type="entry name" value="MetalloPept_cat_dom_sf"/>
</dbReference>
<dbReference type="PANTHER" id="PTHR11905:SF159">
    <property type="entry name" value="ADAM METALLOPROTEASE"/>
    <property type="match status" value="1"/>
</dbReference>
<dbReference type="Gene3D" id="3.40.390.10">
    <property type="entry name" value="Collagenase (Catalytic Domain)"/>
    <property type="match status" value="1"/>
</dbReference>
<protein>
    <submittedName>
        <fullName evidence="9">Putative metalloproteinase</fullName>
    </submittedName>
</protein>
<feature type="binding site" evidence="7">
    <location>
        <position position="184"/>
    </location>
    <ligand>
        <name>Zn(2+)</name>
        <dbReference type="ChEBI" id="CHEBI:29105"/>
        <note>catalytic</note>
    </ligand>
</feature>
<evidence type="ECO:0000256" key="7">
    <source>
        <dbReference type="PROSITE-ProRule" id="PRU00276"/>
    </source>
</evidence>
<evidence type="ECO:0000256" key="1">
    <source>
        <dbReference type="ARBA" id="ARBA00006629"/>
    </source>
</evidence>
<dbReference type="GO" id="GO:0006509">
    <property type="term" value="P:membrane protein ectodomain proteolysis"/>
    <property type="evidence" value="ECO:0007669"/>
    <property type="project" value="TreeGrafter"/>
</dbReference>
<dbReference type="PROSITE" id="PS50215">
    <property type="entry name" value="ADAM_MEPRO"/>
    <property type="match status" value="1"/>
</dbReference>
<evidence type="ECO:0000256" key="3">
    <source>
        <dbReference type="ARBA" id="ARBA00022723"/>
    </source>
</evidence>
<dbReference type="AlphaFoldDB" id="A0A224X3S6"/>
<keyword evidence="5 7" id="KW-0862">Zinc</keyword>
<organism evidence="9">
    <name type="scientific">Megacormus gertschi</name>
    <dbReference type="NCBI Taxonomy" id="1843536"/>
    <lineage>
        <taxon>Eukaryota</taxon>
        <taxon>Metazoa</taxon>
        <taxon>Ecdysozoa</taxon>
        <taxon>Arthropoda</taxon>
        <taxon>Chelicerata</taxon>
        <taxon>Arachnida</taxon>
        <taxon>Scorpiones</taxon>
        <taxon>Iurida</taxon>
        <taxon>Chactoidea</taxon>
        <taxon>Euscorpiidae</taxon>
        <taxon>Megacorminae</taxon>
        <taxon>Megacormini</taxon>
        <taxon>Megacormus</taxon>
    </lineage>
</organism>
<feature type="binding site" evidence="7">
    <location>
        <position position="174"/>
    </location>
    <ligand>
        <name>Zn(2+)</name>
        <dbReference type="ChEBI" id="CHEBI:29105"/>
        <note>catalytic</note>
    </ligand>
</feature>
<dbReference type="GO" id="GO:0046872">
    <property type="term" value="F:metal ion binding"/>
    <property type="evidence" value="ECO:0007669"/>
    <property type="project" value="UniProtKB-KW"/>
</dbReference>
<proteinExistence type="inferred from homology"/>
<comment type="caution">
    <text evidence="7">Lacks conserved residue(s) required for the propagation of feature annotation.</text>
</comment>
<keyword evidence="4" id="KW-0378">Hydrolase</keyword>
<evidence type="ECO:0000256" key="6">
    <source>
        <dbReference type="ARBA" id="ARBA00023049"/>
    </source>
</evidence>
<keyword evidence="3 7" id="KW-0479">Metal-binding</keyword>
<evidence type="ECO:0000256" key="2">
    <source>
        <dbReference type="ARBA" id="ARBA00022670"/>
    </source>
</evidence>
<dbReference type="InterPro" id="IPR001590">
    <property type="entry name" value="Peptidase_M12B"/>
</dbReference>
<evidence type="ECO:0000313" key="9">
    <source>
        <dbReference type="EMBL" id="JAW07107.1"/>
    </source>
</evidence>
<dbReference type="GO" id="GO:0004222">
    <property type="term" value="F:metalloendopeptidase activity"/>
    <property type="evidence" value="ECO:0007669"/>
    <property type="project" value="InterPro"/>
</dbReference>
<feature type="domain" description="Peptidase M12B" evidence="8">
    <location>
        <begin position="31"/>
        <end position="238"/>
    </location>
</feature>
<evidence type="ECO:0000256" key="4">
    <source>
        <dbReference type="ARBA" id="ARBA00022801"/>
    </source>
</evidence>
<dbReference type="PANTHER" id="PTHR11905">
    <property type="entry name" value="ADAM A DISINTEGRIN AND METALLOPROTEASE DOMAIN"/>
    <property type="match status" value="1"/>
</dbReference>
<evidence type="ECO:0000259" key="8">
    <source>
        <dbReference type="PROSITE" id="PS50215"/>
    </source>
</evidence>